<feature type="non-terminal residue" evidence="1">
    <location>
        <position position="46"/>
    </location>
</feature>
<sequence length="46" mass="5286">MQDRLISLVNAGIPDGKSELELKNNGFKSERVYKLIQKEQQQLLNV</sequence>
<dbReference type="Proteomes" id="UP000681720">
    <property type="component" value="Unassembled WGS sequence"/>
</dbReference>
<evidence type="ECO:0000313" key="3">
    <source>
        <dbReference type="Proteomes" id="UP000681720"/>
    </source>
</evidence>
<gene>
    <name evidence="1" type="ORF">GIL414_LOCUS87456</name>
    <name evidence="2" type="ORF">SMN809_LOCUS85318</name>
</gene>
<dbReference type="EMBL" id="CAJOBJ010379983">
    <property type="protein sequence ID" value="CAF5227080.1"/>
    <property type="molecule type" value="Genomic_DNA"/>
</dbReference>
<dbReference type="Proteomes" id="UP000676336">
    <property type="component" value="Unassembled WGS sequence"/>
</dbReference>
<name>A0A8S3KB57_9BILA</name>
<protein>
    <submittedName>
        <fullName evidence="1">Uncharacterized protein</fullName>
    </submittedName>
</protein>
<comment type="caution">
    <text evidence="1">The sequence shown here is derived from an EMBL/GenBank/DDBJ whole genome shotgun (WGS) entry which is preliminary data.</text>
</comment>
<organism evidence="1 3">
    <name type="scientific">Rotaria magnacalcarata</name>
    <dbReference type="NCBI Taxonomy" id="392030"/>
    <lineage>
        <taxon>Eukaryota</taxon>
        <taxon>Metazoa</taxon>
        <taxon>Spiralia</taxon>
        <taxon>Gnathifera</taxon>
        <taxon>Rotifera</taxon>
        <taxon>Eurotatoria</taxon>
        <taxon>Bdelloidea</taxon>
        <taxon>Philodinida</taxon>
        <taxon>Philodinidae</taxon>
        <taxon>Rotaria</taxon>
    </lineage>
</organism>
<accession>A0A8S3KB57</accession>
<reference evidence="1" key="1">
    <citation type="submission" date="2021-02" db="EMBL/GenBank/DDBJ databases">
        <authorList>
            <person name="Nowell W R."/>
        </authorList>
    </citation>
    <scope>NUCLEOTIDE SEQUENCE</scope>
</reference>
<dbReference type="EMBL" id="CAJOBI010364187">
    <property type="protein sequence ID" value="CAF5227544.1"/>
    <property type="molecule type" value="Genomic_DNA"/>
</dbReference>
<evidence type="ECO:0000313" key="2">
    <source>
        <dbReference type="EMBL" id="CAF5227544.1"/>
    </source>
</evidence>
<dbReference type="AlphaFoldDB" id="A0A8S3KB57"/>
<proteinExistence type="predicted"/>
<evidence type="ECO:0000313" key="1">
    <source>
        <dbReference type="EMBL" id="CAF5227080.1"/>
    </source>
</evidence>